<dbReference type="GO" id="GO:0003964">
    <property type="term" value="F:RNA-directed DNA polymerase activity"/>
    <property type="evidence" value="ECO:0007669"/>
    <property type="project" value="UniProtKB-KW"/>
</dbReference>
<keyword evidence="5" id="KW-0548">Nucleotidyltransferase</keyword>
<evidence type="ECO:0000256" key="9">
    <source>
        <dbReference type="ARBA" id="ARBA00022918"/>
    </source>
</evidence>
<dbReference type="Proteomes" id="UP000886611">
    <property type="component" value="Unassembled WGS sequence"/>
</dbReference>
<evidence type="ECO:0000313" key="12">
    <source>
        <dbReference type="Proteomes" id="UP000886611"/>
    </source>
</evidence>
<evidence type="ECO:0000256" key="5">
    <source>
        <dbReference type="ARBA" id="ARBA00022695"/>
    </source>
</evidence>
<feature type="non-terminal residue" evidence="11">
    <location>
        <position position="273"/>
    </location>
</feature>
<dbReference type="EC" id="3.1.26.4" evidence="2"/>
<dbReference type="FunFam" id="3.10.10.10:FF:000007">
    <property type="entry name" value="Retrovirus-related Pol polyprotein from transposon 17.6-like Protein"/>
    <property type="match status" value="1"/>
</dbReference>
<keyword evidence="8" id="KW-0378">Hydrolase</keyword>
<keyword evidence="12" id="KW-1185">Reference proteome</keyword>
<name>A0A8X8BUB7_POLSE</name>
<dbReference type="PROSITE" id="PS50878">
    <property type="entry name" value="RT_POL"/>
    <property type="match status" value="1"/>
</dbReference>
<dbReference type="InterPro" id="IPR000477">
    <property type="entry name" value="RT_dom"/>
</dbReference>
<dbReference type="Gene3D" id="3.30.70.270">
    <property type="match status" value="2"/>
</dbReference>
<dbReference type="PANTHER" id="PTHR33064:SF37">
    <property type="entry name" value="RIBONUCLEASE H"/>
    <property type="match status" value="1"/>
</dbReference>
<evidence type="ECO:0000256" key="1">
    <source>
        <dbReference type="ARBA" id="ARBA00010879"/>
    </source>
</evidence>
<evidence type="ECO:0000259" key="10">
    <source>
        <dbReference type="PROSITE" id="PS50878"/>
    </source>
</evidence>
<evidence type="ECO:0000256" key="4">
    <source>
        <dbReference type="ARBA" id="ARBA00022679"/>
    </source>
</evidence>
<dbReference type="FunFam" id="3.30.70.270:FF:000020">
    <property type="entry name" value="Transposon Tf2-6 polyprotein-like Protein"/>
    <property type="match status" value="1"/>
</dbReference>
<dbReference type="GO" id="GO:0004523">
    <property type="term" value="F:RNA-DNA hybrid ribonuclease activity"/>
    <property type="evidence" value="ECO:0007669"/>
    <property type="project" value="UniProtKB-EC"/>
</dbReference>
<dbReference type="Pfam" id="PF00078">
    <property type="entry name" value="RVT_1"/>
    <property type="match status" value="1"/>
</dbReference>
<sequence length="273" mass="31025">MPLVHEILESLHGAAVFSTLDLRSGYWQVPMDEGSKKKTAIITPEGLFQFKTMPFGQKNAGTTFQRLMEQVLRGLIGKICFVYIDDVIIYSPSIEQHLQDLDTIFHRLQQAHLTLNTKKCTFIQPQIHFLGHIVSAEGVAVDPEKILAIRDYPTPTDLKSLQRFLGLVGWYHKYIPRMADIAAPLNQLRKKDVPWEWTKECQDAVEQLKEKSELNLQKPPVLAQSDPRLPFQVHTDVSNLGLGPCSSKKRTRKSASLHMLRERCTAPSSITQQ</sequence>
<evidence type="ECO:0000313" key="11">
    <source>
        <dbReference type="EMBL" id="KAG2466812.1"/>
    </source>
</evidence>
<dbReference type="Pfam" id="PF17919">
    <property type="entry name" value="RT_RNaseH_2"/>
    <property type="match status" value="1"/>
</dbReference>
<comment type="similarity">
    <text evidence="1">Belongs to the beta type-B retroviral polymerase family. HERV class-II K(HML-2) pol subfamily.</text>
</comment>
<keyword evidence="6" id="KW-0540">Nuclease</keyword>
<feature type="domain" description="Reverse transcriptase" evidence="10">
    <location>
        <begin position="1"/>
        <end position="134"/>
    </location>
</feature>
<dbReference type="GO" id="GO:0008233">
    <property type="term" value="F:peptidase activity"/>
    <property type="evidence" value="ECO:0007669"/>
    <property type="project" value="UniProtKB-KW"/>
</dbReference>
<dbReference type="InterPro" id="IPR051320">
    <property type="entry name" value="Viral_Replic_Matur_Polypro"/>
</dbReference>
<organism evidence="11 12">
    <name type="scientific">Polypterus senegalus</name>
    <name type="common">Senegal bichir</name>
    <dbReference type="NCBI Taxonomy" id="55291"/>
    <lineage>
        <taxon>Eukaryota</taxon>
        <taxon>Metazoa</taxon>
        <taxon>Chordata</taxon>
        <taxon>Craniata</taxon>
        <taxon>Vertebrata</taxon>
        <taxon>Euteleostomi</taxon>
        <taxon>Actinopterygii</taxon>
        <taxon>Polypteriformes</taxon>
        <taxon>Polypteridae</taxon>
        <taxon>Polypterus</taxon>
    </lineage>
</organism>
<feature type="non-terminal residue" evidence="11">
    <location>
        <position position="1"/>
    </location>
</feature>
<dbReference type="InterPro" id="IPR041577">
    <property type="entry name" value="RT_RNaseH_2"/>
</dbReference>
<keyword evidence="7" id="KW-0255">Endonuclease</keyword>
<evidence type="ECO:0000256" key="7">
    <source>
        <dbReference type="ARBA" id="ARBA00022759"/>
    </source>
</evidence>
<dbReference type="PANTHER" id="PTHR33064">
    <property type="entry name" value="POL PROTEIN"/>
    <property type="match status" value="1"/>
</dbReference>
<dbReference type="EMBL" id="JAATIS010001241">
    <property type="protein sequence ID" value="KAG2466812.1"/>
    <property type="molecule type" value="Genomic_DNA"/>
</dbReference>
<keyword evidence="3" id="KW-0645">Protease</keyword>
<evidence type="ECO:0000256" key="6">
    <source>
        <dbReference type="ARBA" id="ARBA00022722"/>
    </source>
</evidence>
<dbReference type="SUPFAM" id="SSF56672">
    <property type="entry name" value="DNA/RNA polymerases"/>
    <property type="match status" value="1"/>
</dbReference>
<dbReference type="GO" id="GO:0006508">
    <property type="term" value="P:proteolysis"/>
    <property type="evidence" value="ECO:0007669"/>
    <property type="project" value="UniProtKB-KW"/>
</dbReference>
<dbReference type="CDD" id="cd01647">
    <property type="entry name" value="RT_LTR"/>
    <property type="match status" value="1"/>
</dbReference>
<evidence type="ECO:0000256" key="2">
    <source>
        <dbReference type="ARBA" id="ARBA00012180"/>
    </source>
</evidence>
<accession>A0A8X8BUB7</accession>
<keyword evidence="9" id="KW-0695">RNA-directed DNA polymerase</keyword>
<dbReference type="InterPro" id="IPR043502">
    <property type="entry name" value="DNA/RNA_pol_sf"/>
</dbReference>
<evidence type="ECO:0000256" key="8">
    <source>
        <dbReference type="ARBA" id="ARBA00022801"/>
    </source>
</evidence>
<keyword evidence="4" id="KW-0808">Transferase</keyword>
<proteinExistence type="inferred from homology"/>
<dbReference type="AlphaFoldDB" id="A0A8X8BUB7"/>
<gene>
    <name evidence="11" type="primary">Pol_0</name>
    <name evidence="11" type="ORF">GTO96_0020180</name>
</gene>
<evidence type="ECO:0000256" key="3">
    <source>
        <dbReference type="ARBA" id="ARBA00022670"/>
    </source>
</evidence>
<comment type="caution">
    <text evidence="11">The sequence shown here is derived from an EMBL/GenBank/DDBJ whole genome shotgun (WGS) entry which is preliminary data.</text>
</comment>
<reference evidence="11 12" key="1">
    <citation type="journal article" date="2021" name="Cell">
        <title>Tracing the genetic footprints of vertebrate landing in non-teleost ray-finned fishes.</title>
        <authorList>
            <person name="Bi X."/>
            <person name="Wang K."/>
            <person name="Yang L."/>
            <person name="Pan H."/>
            <person name="Jiang H."/>
            <person name="Wei Q."/>
            <person name="Fang M."/>
            <person name="Yu H."/>
            <person name="Zhu C."/>
            <person name="Cai Y."/>
            <person name="He Y."/>
            <person name="Gan X."/>
            <person name="Zeng H."/>
            <person name="Yu D."/>
            <person name="Zhu Y."/>
            <person name="Jiang H."/>
            <person name="Qiu Q."/>
            <person name="Yang H."/>
            <person name="Zhang Y.E."/>
            <person name="Wang W."/>
            <person name="Zhu M."/>
            <person name="He S."/>
            <person name="Zhang G."/>
        </authorList>
    </citation>
    <scope>NUCLEOTIDE SEQUENCE [LARGE SCALE GENOMIC DNA]</scope>
    <source>
        <strain evidence="11">Bchr_013</strain>
    </source>
</reference>
<protein>
    <recommendedName>
        <fullName evidence="2">ribonuclease H</fullName>
        <ecNumber evidence="2">3.1.26.4</ecNumber>
    </recommendedName>
</protein>
<dbReference type="InterPro" id="IPR043128">
    <property type="entry name" value="Rev_trsase/Diguanyl_cyclase"/>
</dbReference>